<comment type="catalytic activity">
    <reaction evidence="13">
        <text>3-methylbutanoyl-CoA + malonyl-[ACP] + H(+) = 5-methyl-3-oxohexanoyl-[ACP] + CO2 + CoA</text>
        <dbReference type="Rhea" id="RHEA:42272"/>
        <dbReference type="Rhea" id="RHEA-COMP:9623"/>
        <dbReference type="Rhea" id="RHEA-COMP:9941"/>
        <dbReference type="ChEBI" id="CHEBI:15378"/>
        <dbReference type="ChEBI" id="CHEBI:16526"/>
        <dbReference type="ChEBI" id="CHEBI:57287"/>
        <dbReference type="ChEBI" id="CHEBI:57345"/>
        <dbReference type="ChEBI" id="CHEBI:78449"/>
        <dbReference type="ChEBI" id="CHEBI:78822"/>
        <dbReference type="EC" id="2.3.1.300"/>
    </reaction>
    <physiologicalReaction direction="left-to-right" evidence="13">
        <dbReference type="Rhea" id="RHEA:42273"/>
    </physiologicalReaction>
</comment>
<reference evidence="17 18" key="1">
    <citation type="journal article" date="2013" name="Int. J. Syst. Evol. Microbiol.">
        <title>Tumebacillus flagellatus sp. nov., an alpha-amylase/pullulanase-producing bacterium isolated from cassava wastewater.</title>
        <authorList>
            <person name="Wang Q."/>
            <person name="Xie N."/>
            <person name="Qin Y."/>
            <person name="Shen N."/>
            <person name="Zhu J."/>
            <person name="Mi H."/>
            <person name="Huang R."/>
        </authorList>
    </citation>
    <scope>NUCLEOTIDE SEQUENCE [LARGE SCALE GENOMIC DNA]</scope>
    <source>
        <strain evidence="17 18">GST4</strain>
    </source>
</reference>
<keyword evidence="6 14" id="KW-0276">Fatty acid metabolism</keyword>
<dbReference type="InterPro" id="IPR016039">
    <property type="entry name" value="Thiolase-like"/>
</dbReference>
<protein>
    <recommendedName>
        <fullName evidence="14">Beta-ketoacyl-[acyl-carrier-protein] synthase III</fullName>
        <shortName evidence="14">Beta-ketoacyl-ACP synthase III</shortName>
        <shortName evidence="14">KAS III</shortName>
        <ecNumber evidence="14">2.3.1.180</ecNumber>
    </recommendedName>
    <alternativeName>
        <fullName evidence="14">3-oxoacyl-[acyl-carrier-protein] synthase 3</fullName>
    </alternativeName>
    <alternativeName>
        <fullName evidence="14">3-oxoacyl-[acyl-carrier-protein] synthase III</fullName>
    </alternativeName>
</protein>
<comment type="subcellular location">
    <subcellularLocation>
        <location evidence="14">Cytoplasm</location>
    </subcellularLocation>
</comment>
<evidence type="ECO:0000256" key="11">
    <source>
        <dbReference type="ARBA" id="ARBA00052407"/>
    </source>
</evidence>
<feature type="domain" description="Beta-ketoacyl-[acyl-carrier-protein] synthase III N-terminal" evidence="16">
    <location>
        <begin position="108"/>
        <end position="185"/>
    </location>
</feature>
<dbReference type="InterPro" id="IPR013751">
    <property type="entry name" value="ACP_syn_III_N"/>
</dbReference>
<feature type="active site" evidence="14">
    <location>
        <position position="114"/>
    </location>
</feature>
<name>A0A074LTG1_9BACL</name>
<dbReference type="EMBL" id="JMIR01000004">
    <property type="protein sequence ID" value="KEO84349.1"/>
    <property type="molecule type" value="Genomic_DNA"/>
</dbReference>
<evidence type="ECO:0000256" key="1">
    <source>
        <dbReference type="ARBA" id="ARBA00005194"/>
    </source>
</evidence>
<evidence type="ECO:0000256" key="4">
    <source>
        <dbReference type="ARBA" id="ARBA00022516"/>
    </source>
</evidence>
<dbReference type="eggNOG" id="COG0332">
    <property type="taxonomic scope" value="Bacteria"/>
</dbReference>
<evidence type="ECO:0000256" key="6">
    <source>
        <dbReference type="ARBA" id="ARBA00022832"/>
    </source>
</evidence>
<feature type="active site" evidence="14">
    <location>
        <position position="283"/>
    </location>
</feature>
<dbReference type="SUPFAM" id="SSF53901">
    <property type="entry name" value="Thiolase-like"/>
    <property type="match status" value="1"/>
</dbReference>
<keyword evidence="18" id="KW-1185">Reference proteome</keyword>
<dbReference type="PANTHER" id="PTHR34069:SF2">
    <property type="entry name" value="BETA-KETOACYL-[ACYL-CARRIER-PROTEIN] SYNTHASE III"/>
    <property type="match status" value="1"/>
</dbReference>
<comment type="pathway">
    <text evidence="1 14">Lipid metabolism; fatty acid biosynthesis.</text>
</comment>
<keyword evidence="14" id="KW-0511">Multifunctional enzyme</keyword>
<dbReference type="Pfam" id="PF08541">
    <property type="entry name" value="ACP_syn_III_C"/>
    <property type="match status" value="1"/>
</dbReference>
<keyword evidence="3 14" id="KW-0963">Cytoplasm</keyword>
<keyword evidence="8 14" id="KW-0275">Fatty acid biosynthesis</keyword>
<comment type="subunit">
    <text evidence="14">Homodimer.</text>
</comment>
<dbReference type="GO" id="GO:0006633">
    <property type="term" value="P:fatty acid biosynthetic process"/>
    <property type="evidence" value="ECO:0007669"/>
    <property type="project" value="UniProtKB-UniRule"/>
</dbReference>
<evidence type="ECO:0000256" key="10">
    <source>
        <dbReference type="ARBA" id="ARBA00051096"/>
    </source>
</evidence>
<organism evidence="17 18">
    <name type="scientific">Tumebacillus flagellatus</name>
    <dbReference type="NCBI Taxonomy" id="1157490"/>
    <lineage>
        <taxon>Bacteria</taxon>
        <taxon>Bacillati</taxon>
        <taxon>Bacillota</taxon>
        <taxon>Bacilli</taxon>
        <taxon>Bacillales</taxon>
        <taxon>Alicyclobacillaceae</taxon>
        <taxon>Tumebacillus</taxon>
    </lineage>
</organism>
<keyword evidence="5 14" id="KW-0808">Transferase</keyword>
<dbReference type="GO" id="GO:0004315">
    <property type="term" value="F:3-oxoacyl-[acyl-carrier-protein] synthase activity"/>
    <property type="evidence" value="ECO:0007669"/>
    <property type="project" value="InterPro"/>
</dbReference>
<gene>
    <name evidence="14" type="primary">fabH</name>
    <name evidence="17" type="ORF">EL26_04380</name>
</gene>
<dbReference type="HAMAP" id="MF_01815">
    <property type="entry name" value="FabH"/>
    <property type="match status" value="1"/>
</dbReference>
<dbReference type="GO" id="GO:0005737">
    <property type="term" value="C:cytoplasm"/>
    <property type="evidence" value="ECO:0007669"/>
    <property type="project" value="UniProtKB-SubCell"/>
</dbReference>
<evidence type="ECO:0000256" key="8">
    <source>
        <dbReference type="ARBA" id="ARBA00023160"/>
    </source>
</evidence>
<evidence type="ECO:0000256" key="5">
    <source>
        <dbReference type="ARBA" id="ARBA00022679"/>
    </source>
</evidence>
<dbReference type="CDD" id="cd00830">
    <property type="entry name" value="KAS_III"/>
    <property type="match status" value="1"/>
</dbReference>
<evidence type="ECO:0000256" key="2">
    <source>
        <dbReference type="ARBA" id="ARBA00008642"/>
    </source>
</evidence>
<dbReference type="GO" id="GO:0033818">
    <property type="term" value="F:beta-ketoacyl-acyl-carrier-protein synthase III activity"/>
    <property type="evidence" value="ECO:0007669"/>
    <property type="project" value="UniProtKB-UniRule"/>
</dbReference>
<dbReference type="Proteomes" id="UP000027931">
    <property type="component" value="Unassembled WGS sequence"/>
</dbReference>
<keyword evidence="7 14" id="KW-0443">Lipid metabolism</keyword>
<dbReference type="NCBIfam" id="NF006829">
    <property type="entry name" value="PRK09352.1"/>
    <property type="match status" value="1"/>
</dbReference>
<comment type="catalytic activity">
    <reaction evidence="12">
        <text>2-methylpropanoyl-CoA + malonyl-[ACP] + H(+) = 4-methyl-3-oxopentanoyl-[ACP] + CO2 + CoA</text>
        <dbReference type="Rhea" id="RHEA:42268"/>
        <dbReference type="Rhea" id="RHEA-COMP:9623"/>
        <dbReference type="Rhea" id="RHEA-COMP:9940"/>
        <dbReference type="ChEBI" id="CHEBI:15378"/>
        <dbReference type="ChEBI" id="CHEBI:16526"/>
        <dbReference type="ChEBI" id="CHEBI:57287"/>
        <dbReference type="ChEBI" id="CHEBI:57338"/>
        <dbReference type="ChEBI" id="CHEBI:78449"/>
        <dbReference type="ChEBI" id="CHEBI:78820"/>
        <dbReference type="EC" id="2.3.1.300"/>
    </reaction>
    <physiologicalReaction direction="left-to-right" evidence="12">
        <dbReference type="Rhea" id="RHEA:42269"/>
    </physiologicalReaction>
</comment>
<keyword evidence="9 14" id="KW-0012">Acyltransferase</keyword>
<evidence type="ECO:0000259" key="15">
    <source>
        <dbReference type="Pfam" id="PF08541"/>
    </source>
</evidence>
<dbReference type="GO" id="GO:0044550">
    <property type="term" value="P:secondary metabolite biosynthetic process"/>
    <property type="evidence" value="ECO:0007669"/>
    <property type="project" value="TreeGrafter"/>
</dbReference>
<comment type="similarity">
    <text evidence="2 14">Belongs to the thiolase-like superfamily. FabH family.</text>
</comment>
<dbReference type="InterPro" id="IPR004655">
    <property type="entry name" value="FabH"/>
</dbReference>
<evidence type="ECO:0000256" key="3">
    <source>
        <dbReference type="ARBA" id="ARBA00022490"/>
    </source>
</evidence>
<comment type="caution">
    <text evidence="17">The sequence shown here is derived from an EMBL/GenBank/DDBJ whole genome shotgun (WGS) entry which is preliminary data.</text>
</comment>
<dbReference type="STRING" id="1157490.EL26_04380"/>
<dbReference type="NCBIfam" id="TIGR00747">
    <property type="entry name" value="fabH"/>
    <property type="match status" value="1"/>
</dbReference>
<comment type="function">
    <text evidence="14">Catalyzes the condensation reaction of fatty acid synthesis by the addition to an acyl acceptor of two carbons from malonyl-ACP. Catalyzes the first condensation reaction which initiates fatty acid synthesis and may therefore play a role in governing the total rate of fatty acid production. Possesses both acetoacetyl-ACP synthase and acetyl transacylase activities. Its substrate specificity determines the biosynthesis of branched-chain and/or straight-chain of fatty acids.</text>
</comment>
<comment type="caution">
    <text evidence="14">Lacks conserved residue(s) required for the propagation of feature annotation.</text>
</comment>
<evidence type="ECO:0000313" key="18">
    <source>
        <dbReference type="Proteomes" id="UP000027931"/>
    </source>
</evidence>
<sequence>MNMGVILTALGRYLPEKIMTNKELETIVDTSDEWIRTRTGIHERRIAAPEESTSVLAIKAAQETIRKRGIDPAEIDLIVVATMMADSPFPSTACKVQHAVGAVNAAAFDVAAACSGFVYTLETAAQYIKAGTMKNALVIGSEVYSRFLDWEDRATCVLFGDGAAAAFLEADNVDHFLGCVLRSDGSGESLLHMPAGGTAVPATAETVENRQHFLKMKGLELFQQVVPMVCDALLDTADKAGVDLSEVALIVPHQANVHIIEAVSDALGIPMEKFMINIEKYGNTSAASVPLALIDAHEQNRLQPGDLVLMVGFGAGLTCAASLIRWSPAFVA</sequence>
<dbReference type="InterPro" id="IPR013747">
    <property type="entry name" value="ACP_syn_III_C"/>
</dbReference>
<dbReference type="UniPathway" id="UPA00094"/>
<evidence type="ECO:0000256" key="9">
    <source>
        <dbReference type="ARBA" id="ARBA00023315"/>
    </source>
</evidence>
<accession>A0A074LTG1</accession>
<dbReference type="Gene3D" id="3.40.47.10">
    <property type="match status" value="1"/>
</dbReference>
<dbReference type="FunFam" id="3.40.47.10:FF:000004">
    <property type="entry name" value="3-oxoacyl-[acyl-carrier-protein] synthase 3"/>
    <property type="match status" value="1"/>
</dbReference>
<evidence type="ECO:0000259" key="16">
    <source>
        <dbReference type="Pfam" id="PF08545"/>
    </source>
</evidence>
<proteinExistence type="inferred from homology"/>
<feature type="active site" evidence="14">
    <location>
        <position position="253"/>
    </location>
</feature>
<evidence type="ECO:0000313" key="17">
    <source>
        <dbReference type="EMBL" id="KEO84349.1"/>
    </source>
</evidence>
<comment type="catalytic activity">
    <reaction evidence="11">
        <text>(2S)-2-methylbutanoyl-CoA + malonyl-[ACP] + H(+) = (4S)-4-methyl-3-oxohexanoyl-[ACP] + CO2 + CoA</text>
        <dbReference type="Rhea" id="RHEA:42276"/>
        <dbReference type="Rhea" id="RHEA-COMP:9623"/>
        <dbReference type="Rhea" id="RHEA-COMP:17148"/>
        <dbReference type="ChEBI" id="CHEBI:15378"/>
        <dbReference type="ChEBI" id="CHEBI:16526"/>
        <dbReference type="ChEBI" id="CHEBI:57287"/>
        <dbReference type="ChEBI" id="CHEBI:78449"/>
        <dbReference type="ChEBI" id="CHEBI:88166"/>
        <dbReference type="ChEBI" id="CHEBI:167462"/>
        <dbReference type="EC" id="2.3.1.300"/>
    </reaction>
    <physiologicalReaction direction="left-to-right" evidence="11">
        <dbReference type="Rhea" id="RHEA:42277"/>
    </physiologicalReaction>
</comment>
<evidence type="ECO:0000256" key="7">
    <source>
        <dbReference type="ARBA" id="ARBA00023098"/>
    </source>
</evidence>
<dbReference type="EC" id="2.3.1.180" evidence="14"/>
<comment type="domain">
    <text evidence="14">The last Arg residue of the ACP-binding site is essential for the weak association between ACP/AcpP and FabH.</text>
</comment>
<comment type="catalytic activity">
    <reaction evidence="10">
        <text>malonyl-[ACP] + acetyl-CoA + H(+) = 3-oxobutanoyl-[ACP] + CO2 + CoA</text>
        <dbReference type="Rhea" id="RHEA:12080"/>
        <dbReference type="Rhea" id="RHEA-COMP:9623"/>
        <dbReference type="Rhea" id="RHEA-COMP:9625"/>
        <dbReference type="ChEBI" id="CHEBI:15378"/>
        <dbReference type="ChEBI" id="CHEBI:16526"/>
        <dbReference type="ChEBI" id="CHEBI:57287"/>
        <dbReference type="ChEBI" id="CHEBI:57288"/>
        <dbReference type="ChEBI" id="CHEBI:78449"/>
        <dbReference type="ChEBI" id="CHEBI:78450"/>
        <dbReference type="EC" id="2.3.1.180"/>
    </reaction>
    <physiologicalReaction direction="left-to-right" evidence="10">
        <dbReference type="Rhea" id="RHEA:12081"/>
    </physiologicalReaction>
</comment>
<dbReference type="AlphaFoldDB" id="A0A074LTG1"/>
<evidence type="ECO:0000256" key="14">
    <source>
        <dbReference type="HAMAP-Rule" id="MF_01815"/>
    </source>
</evidence>
<keyword evidence="4 14" id="KW-0444">Lipid biosynthesis</keyword>
<feature type="domain" description="Beta-ketoacyl-[acyl-carrier-protein] synthase III C-terminal" evidence="15">
    <location>
        <begin position="238"/>
        <end position="326"/>
    </location>
</feature>
<evidence type="ECO:0000256" key="12">
    <source>
        <dbReference type="ARBA" id="ARBA00052467"/>
    </source>
</evidence>
<dbReference type="PANTHER" id="PTHR34069">
    <property type="entry name" value="3-OXOACYL-[ACYL-CARRIER-PROTEIN] SYNTHASE 3"/>
    <property type="match status" value="1"/>
</dbReference>
<evidence type="ECO:0000256" key="13">
    <source>
        <dbReference type="ARBA" id="ARBA00052985"/>
    </source>
</evidence>
<dbReference type="Pfam" id="PF08545">
    <property type="entry name" value="ACP_syn_III"/>
    <property type="match status" value="1"/>
</dbReference>